<evidence type="ECO:0000256" key="2">
    <source>
        <dbReference type="ARBA" id="ARBA00011738"/>
    </source>
</evidence>
<dbReference type="InterPro" id="IPR016193">
    <property type="entry name" value="Cytidine_deaminase-like"/>
</dbReference>
<dbReference type="InterPro" id="IPR002125">
    <property type="entry name" value="CMP_dCMP_dom"/>
</dbReference>
<evidence type="ECO:0000256" key="8">
    <source>
        <dbReference type="HAMAP-Rule" id="MF_00972"/>
    </source>
</evidence>
<reference evidence="10 11" key="1">
    <citation type="submission" date="2020-04" db="EMBL/GenBank/DDBJ databases">
        <title>Flammeovirga sp. SR4, a novel species isolated from seawater.</title>
        <authorList>
            <person name="Wang X."/>
        </authorList>
    </citation>
    <scope>NUCLEOTIDE SEQUENCE [LARGE SCALE GENOMIC DNA]</scope>
    <source>
        <strain evidence="10 11">SR4</strain>
    </source>
</reference>
<organism evidence="10 11">
    <name type="scientific">Flammeovirga agarivorans</name>
    <dbReference type="NCBI Taxonomy" id="2726742"/>
    <lineage>
        <taxon>Bacteria</taxon>
        <taxon>Pseudomonadati</taxon>
        <taxon>Bacteroidota</taxon>
        <taxon>Cytophagia</taxon>
        <taxon>Cytophagales</taxon>
        <taxon>Flammeovirgaceae</taxon>
        <taxon>Flammeovirga</taxon>
    </lineage>
</organism>
<dbReference type="GO" id="GO:0002100">
    <property type="term" value="P:tRNA wobble adenosine to inosine editing"/>
    <property type="evidence" value="ECO:0007669"/>
    <property type="project" value="UniProtKB-UniRule"/>
</dbReference>
<evidence type="ECO:0000256" key="6">
    <source>
        <dbReference type="ARBA" id="ARBA00022833"/>
    </source>
</evidence>
<keyword evidence="5 8" id="KW-0378">Hydrolase</keyword>
<evidence type="ECO:0000259" key="9">
    <source>
        <dbReference type="PROSITE" id="PS51747"/>
    </source>
</evidence>
<evidence type="ECO:0000256" key="5">
    <source>
        <dbReference type="ARBA" id="ARBA00022801"/>
    </source>
</evidence>
<dbReference type="AlphaFoldDB" id="A0A7X8SM87"/>
<evidence type="ECO:0000256" key="4">
    <source>
        <dbReference type="ARBA" id="ARBA00022723"/>
    </source>
</evidence>
<comment type="subunit">
    <text evidence="2 8">Homodimer.</text>
</comment>
<gene>
    <name evidence="8" type="primary">tadA</name>
    <name evidence="10" type="ORF">HGP29_16165</name>
</gene>
<dbReference type="PANTHER" id="PTHR11079">
    <property type="entry name" value="CYTOSINE DEAMINASE FAMILY MEMBER"/>
    <property type="match status" value="1"/>
</dbReference>
<keyword evidence="11" id="KW-1185">Reference proteome</keyword>
<evidence type="ECO:0000256" key="3">
    <source>
        <dbReference type="ARBA" id="ARBA00022694"/>
    </source>
</evidence>
<evidence type="ECO:0000313" key="11">
    <source>
        <dbReference type="Proteomes" id="UP000585050"/>
    </source>
</evidence>
<dbReference type="PROSITE" id="PS00903">
    <property type="entry name" value="CYT_DCMP_DEAMINASES_1"/>
    <property type="match status" value="1"/>
</dbReference>
<accession>A0A7X8SM87</accession>
<sequence length="151" mass="16790">MQSDKDESFMKIALQQAELAFDEGEIPVGAIIVADGKVIAKGYNQTEKLNDPTAHAEMIAITAAGHYLGSRHLQDCTLYVTLEPCAMCAGAIYWGQVGRIVYGASDEKRGFKSYSEKLAHPRAKFTTGVLEGECKELLMKFFKQLRQKRKK</sequence>
<feature type="binding site" evidence="8">
    <location>
        <position position="88"/>
    </location>
    <ligand>
        <name>Zn(2+)</name>
        <dbReference type="ChEBI" id="CHEBI:29105"/>
        <note>catalytic</note>
    </ligand>
</feature>
<evidence type="ECO:0000256" key="7">
    <source>
        <dbReference type="ARBA" id="ARBA00048045"/>
    </source>
</evidence>
<evidence type="ECO:0000313" key="10">
    <source>
        <dbReference type="EMBL" id="NLR92755.1"/>
    </source>
</evidence>
<proteinExistence type="inferred from homology"/>
<dbReference type="NCBIfam" id="NF008113">
    <property type="entry name" value="PRK10860.1"/>
    <property type="match status" value="1"/>
</dbReference>
<dbReference type="PROSITE" id="PS51747">
    <property type="entry name" value="CYT_DCMP_DEAMINASES_2"/>
    <property type="match status" value="1"/>
</dbReference>
<feature type="binding site" evidence="8">
    <location>
        <position position="55"/>
    </location>
    <ligand>
        <name>Zn(2+)</name>
        <dbReference type="ChEBI" id="CHEBI:29105"/>
        <note>catalytic</note>
    </ligand>
</feature>
<comment type="catalytic activity">
    <reaction evidence="7 8">
        <text>adenosine(34) in tRNA + H2O + H(+) = inosine(34) in tRNA + NH4(+)</text>
        <dbReference type="Rhea" id="RHEA:43168"/>
        <dbReference type="Rhea" id="RHEA-COMP:10373"/>
        <dbReference type="Rhea" id="RHEA-COMP:10374"/>
        <dbReference type="ChEBI" id="CHEBI:15377"/>
        <dbReference type="ChEBI" id="CHEBI:15378"/>
        <dbReference type="ChEBI" id="CHEBI:28938"/>
        <dbReference type="ChEBI" id="CHEBI:74411"/>
        <dbReference type="ChEBI" id="CHEBI:82852"/>
        <dbReference type="EC" id="3.5.4.33"/>
    </reaction>
</comment>
<keyword evidence="6 8" id="KW-0862">Zinc</keyword>
<dbReference type="RefSeq" id="WP_168883476.1">
    <property type="nucleotide sequence ID" value="NZ_JABAIL010000005.1"/>
</dbReference>
<keyword evidence="4 8" id="KW-0479">Metal-binding</keyword>
<dbReference type="GO" id="GO:0052717">
    <property type="term" value="F:tRNA-specific adenosine-34 deaminase activity"/>
    <property type="evidence" value="ECO:0007669"/>
    <property type="project" value="UniProtKB-UniRule"/>
</dbReference>
<dbReference type="InterPro" id="IPR028883">
    <property type="entry name" value="tRNA_aden_deaminase"/>
</dbReference>
<dbReference type="SUPFAM" id="SSF53927">
    <property type="entry name" value="Cytidine deaminase-like"/>
    <property type="match status" value="1"/>
</dbReference>
<dbReference type="Proteomes" id="UP000585050">
    <property type="component" value="Unassembled WGS sequence"/>
</dbReference>
<comment type="similarity">
    <text evidence="1">Belongs to the cytidine and deoxycytidylate deaminase family. ADAT2 subfamily.</text>
</comment>
<comment type="function">
    <text evidence="8">Catalyzes the deamination of adenosine to inosine at the wobble position 34 of tRNA(Arg2).</text>
</comment>
<feature type="binding site" evidence="8">
    <location>
        <position position="85"/>
    </location>
    <ligand>
        <name>Zn(2+)</name>
        <dbReference type="ChEBI" id="CHEBI:29105"/>
        <note>catalytic</note>
    </ligand>
</feature>
<dbReference type="PANTHER" id="PTHR11079:SF202">
    <property type="entry name" value="TRNA-SPECIFIC ADENOSINE DEAMINASE"/>
    <property type="match status" value="1"/>
</dbReference>
<comment type="caution">
    <text evidence="10">The sequence shown here is derived from an EMBL/GenBank/DDBJ whole genome shotgun (WGS) entry which is preliminary data.</text>
</comment>
<feature type="active site" description="Proton donor" evidence="8">
    <location>
        <position position="57"/>
    </location>
</feature>
<comment type="cofactor">
    <cofactor evidence="8">
        <name>Zn(2+)</name>
        <dbReference type="ChEBI" id="CHEBI:29105"/>
    </cofactor>
    <text evidence="8">Binds 1 zinc ion per subunit.</text>
</comment>
<dbReference type="CDD" id="cd01285">
    <property type="entry name" value="nucleoside_deaminase"/>
    <property type="match status" value="1"/>
</dbReference>
<dbReference type="EMBL" id="JABAIL010000005">
    <property type="protein sequence ID" value="NLR92755.1"/>
    <property type="molecule type" value="Genomic_DNA"/>
</dbReference>
<dbReference type="EC" id="3.5.4.33" evidence="8"/>
<dbReference type="HAMAP" id="MF_00972">
    <property type="entry name" value="tRNA_aden_deaminase"/>
    <property type="match status" value="1"/>
</dbReference>
<dbReference type="InterPro" id="IPR016192">
    <property type="entry name" value="APOBEC/CMP_deaminase_Zn-bd"/>
</dbReference>
<protein>
    <recommendedName>
        <fullName evidence="8">tRNA-specific adenosine deaminase</fullName>
        <ecNumber evidence="8">3.5.4.33</ecNumber>
    </recommendedName>
</protein>
<evidence type="ECO:0000256" key="1">
    <source>
        <dbReference type="ARBA" id="ARBA00010669"/>
    </source>
</evidence>
<name>A0A7X8SM87_9BACT</name>
<dbReference type="Pfam" id="PF00383">
    <property type="entry name" value="dCMP_cyt_deam_1"/>
    <property type="match status" value="1"/>
</dbReference>
<feature type="domain" description="CMP/dCMP-type deaminase" evidence="9">
    <location>
        <begin position="4"/>
        <end position="114"/>
    </location>
</feature>
<dbReference type="GO" id="GO:0008270">
    <property type="term" value="F:zinc ion binding"/>
    <property type="evidence" value="ECO:0007669"/>
    <property type="project" value="UniProtKB-UniRule"/>
</dbReference>
<dbReference type="Gene3D" id="3.40.140.10">
    <property type="entry name" value="Cytidine Deaminase, domain 2"/>
    <property type="match status" value="1"/>
</dbReference>
<keyword evidence="3 8" id="KW-0819">tRNA processing</keyword>